<accession>H8WZ03</accession>
<gene>
    <name evidence="2" type="ORF">CORT_0A12500</name>
</gene>
<protein>
    <recommendedName>
        <fullName evidence="1">Mmc1 C-terminal domain-containing protein</fullName>
    </recommendedName>
</protein>
<reference evidence="2 3" key="1">
    <citation type="journal article" date="2012" name="PLoS ONE">
        <title>Sequence and analysis of the genome of the pathogenic yeast Candida orthopsilosis.</title>
        <authorList>
            <person name="Riccombeni A."/>
            <person name="Vidanes G."/>
            <person name="Proux-Wera E."/>
            <person name="Wolfe K.H."/>
            <person name="Butler G."/>
        </authorList>
    </citation>
    <scope>NUCLEOTIDE SEQUENCE [LARGE SCALE GENOMIC DNA]</scope>
    <source>
        <strain evidence="2 3">Co 90-125</strain>
    </source>
</reference>
<evidence type="ECO:0000259" key="1">
    <source>
        <dbReference type="Pfam" id="PF23868"/>
    </source>
</evidence>
<dbReference type="PANTHER" id="PTHR38644:SF1">
    <property type="entry name" value="EXPRESSED PROTEIN"/>
    <property type="match status" value="1"/>
</dbReference>
<dbReference type="Proteomes" id="UP000005018">
    <property type="component" value="Chromosome 1"/>
</dbReference>
<keyword evidence="3" id="KW-1185">Reference proteome</keyword>
<evidence type="ECO:0000313" key="2">
    <source>
        <dbReference type="EMBL" id="CCG21635.1"/>
    </source>
</evidence>
<dbReference type="eggNOG" id="ENOG502RY8K">
    <property type="taxonomic scope" value="Eukaryota"/>
</dbReference>
<evidence type="ECO:0000313" key="3">
    <source>
        <dbReference type="Proteomes" id="UP000005018"/>
    </source>
</evidence>
<dbReference type="AlphaFoldDB" id="H8WZ03"/>
<organism evidence="2 3">
    <name type="scientific">Candida orthopsilosis (strain 90-125)</name>
    <name type="common">Yeast</name>
    <dbReference type="NCBI Taxonomy" id="1136231"/>
    <lineage>
        <taxon>Eukaryota</taxon>
        <taxon>Fungi</taxon>
        <taxon>Dikarya</taxon>
        <taxon>Ascomycota</taxon>
        <taxon>Saccharomycotina</taxon>
        <taxon>Pichiomycetes</taxon>
        <taxon>Debaryomycetaceae</taxon>
        <taxon>Candida/Lodderomyces clade</taxon>
        <taxon>Candida</taxon>
    </lineage>
</organism>
<dbReference type="Pfam" id="PF23868">
    <property type="entry name" value="Mmc1_C"/>
    <property type="match status" value="1"/>
</dbReference>
<dbReference type="OrthoDB" id="5319015at2759"/>
<dbReference type="KEGG" id="cot:CORT_0A12500"/>
<dbReference type="InterPro" id="IPR056196">
    <property type="entry name" value="Mmc1_C"/>
</dbReference>
<name>H8WZ03_CANO9</name>
<dbReference type="HOGENOM" id="CLU_517767_0_0_1"/>
<feature type="domain" description="Mmc1 C-terminal" evidence="1">
    <location>
        <begin position="330"/>
        <end position="498"/>
    </location>
</feature>
<sequence>MLLSLRFSQRIAPCYSSALLPCVLSCNCIRFYSQALPNHNKATSESNTLVYSLSNYQSSFPQDKQLNKDIAALKHLIVNRHEPHAFNVAILYESPEVRRSSKIMEVLLADPLASNNRVWFERIRRRHGLARFFFGEYTKDLIDEDDVEYQIPSPVLSGLYRNTFHQETPEVPNDLIIEEFENAIQLESSASDCTYVIYVTQQFKYVTTELPASIKDRLLLQVIDNTEYSPSSSESSPLSIEDGIQTHLIKINSNLAYSGIAQFIERDVHAADEYIDSMTKSNVYELFKFVDYFSRTESLTSWYLSKVIDSVSSKIKIANTAINEGSDVVKSDIDQFGQMVNAELQYEFIPETTNFVQKKLSWWKLYYKNDNVEYDLKDFFNKHFMNKGIENYNFLRGKILLNDEVVKNPLFDLKDEVINKRLNSEVQLQVYSILSKAFIYYQLPISVIAAFAYQFFDFSGNACIALFSLGWILGFNQVSRDWINFMNKWMNQLFEEVRITIGSKCIDDGLMRESNDQLIKINTENNMRQKILYEIEKSSRSE</sequence>
<dbReference type="RefSeq" id="XP_003867073.1">
    <property type="nucleotide sequence ID" value="XM_003867025.1"/>
</dbReference>
<proteinExistence type="predicted"/>
<dbReference type="PANTHER" id="PTHR38644">
    <property type="entry name" value="EXPRESSED PROTEIN"/>
    <property type="match status" value="1"/>
</dbReference>
<dbReference type="GeneID" id="14537118"/>
<dbReference type="EMBL" id="HE681719">
    <property type="protein sequence ID" value="CCG21635.1"/>
    <property type="molecule type" value="Genomic_DNA"/>
</dbReference>